<feature type="domain" description="ABC transmembrane type-1" evidence="7">
    <location>
        <begin position="85"/>
        <end position="326"/>
    </location>
</feature>
<evidence type="ECO:0000256" key="2">
    <source>
        <dbReference type="ARBA" id="ARBA00022692"/>
    </source>
</evidence>
<dbReference type="CDD" id="cd07346">
    <property type="entry name" value="ABC_6TM_exporters"/>
    <property type="match status" value="1"/>
</dbReference>
<evidence type="ECO:0000256" key="5">
    <source>
        <dbReference type="SAM" id="Phobius"/>
    </source>
</evidence>
<dbReference type="GO" id="GO:0016887">
    <property type="term" value="F:ATP hydrolysis activity"/>
    <property type="evidence" value="ECO:0007669"/>
    <property type="project" value="InterPro"/>
</dbReference>
<feature type="transmembrane region" description="Helical" evidence="5">
    <location>
        <begin position="87"/>
        <end position="108"/>
    </location>
</feature>
<dbReference type="PANTHER" id="PTHR43394:SF1">
    <property type="entry name" value="ATP-BINDING CASSETTE SUB-FAMILY B MEMBER 10, MITOCHONDRIAL"/>
    <property type="match status" value="1"/>
</dbReference>
<dbReference type="GO" id="GO:0005524">
    <property type="term" value="F:ATP binding"/>
    <property type="evidence" value="ECO:0007669"/>
    <property type="project" value="UniProtKB-KW"/>
</dbReference>
<feature type="transmembrane region" description="Helical" evidence="5">
    <location>
        <begin position="276"/>
        <end position="298"/>
    </location>
</feature>
<evidence type="ECO:0000313" key="8">
    <source>
        <dbReference type="EMBL" id="QOL81414.1"/>
    </source>
</evidence>
<gene>
    <name evidence="8" type="ORF">F3W81_11645</name>
</gene>
<dbReference type="SUPFAM" id="SSF90123">
    <property type="entry name" value="ABC transporter transmembrane region"/>
    <property type="match status" value="1"/>
</dbReference>
<dbReference type="AlphaFoldDB" id="A0A7L9WNL9"/>
<sequence length="893" mass="100886">MEPNFSRYIWLHTKRQQIWIVCVVILSMLPYYLALDLPKNIVNGPIQGVGFETPGATQPFMPASFSLPFFGRIDLVGGMELDRISMLIGLSLTFLCLVVINGLFKYYINTFKGLLGERLLRRIRFELVDRILRFQPQHFKHIKAGEISSMVKDEVEPLGGFTGDAFVQPAMLGGQALTAMIFIFVQHFWLGVIALFMAAIQLAIIPKLRRRLIVLGRERQLTARQLSGRVAEIADGISTIHTNDTSNFERADISNRLGAIFGIRYEIYQRKFIVKFLNNFLAQLTPFLFYMIGGYLTIEGRLDVGQLIAVINAYKELPGPLKELIDWDLSRQDVQVKYEQVVDQFDKGDLMSPEQQGDEAPTIERLNLPMTIQNLVVEDDAGGKALDHVSFRLVPGETVAIIGNANSGAESVAEVLGGIVRPASGKVTVGDHDLQSLPESVTGRRISYAASDAFFFFGSLRENLLYGLKHHPMETAAKPLEMSGSKSRWLIEAEKSGNSALNVNSDWIDLTLTNAATGPDGLDGAMMKVLDVVRLSEQVFEFALNSSFDVTQQPGLADRLMAMRMALRAELEQRGLSHLILPFEAGSYNMEASVVDNLLFGVLLDVKDQAKADEGRAYLYNTIRDTGIGKLLFEMGFSIAETTLDLFEDLPPDHPFFERLSFMEADEIPKFKTLLSRLRGQAYDKIALPDRIAFIRLSFQYVEPHHRFGILQEPLMRRIIEVRELFHKGIPPHLRAYFERYDPESYLASGSMIDNIVLGKINSRVNDAERQVREVINEMMQQQPDLFKRVFKVGLDYNLGAAGRRLSVVQRQKLNFARALIRKSDFYVFNRALSALDSQQQHEVVRDSLAFLHEQGDEPAVVWVLISQAFAKYFQRTIVFDERMIVSDEKNVT</sequence>
<keyword evidence="8" id="KW-0547">Nucleotide-binding</keyword>
<keyword evidence="3 5" id="KW-1133">Transmembrane helix</keyword>
<feature type="transmembrane region" description="Helical" evidence="5">
    <location>
        <begin position="179"/>
        <end position="205"/>
    </location>
</feature>
<keyword evidence="8" id="KW-0067">ATP-binding</keyword>
<dbReference type="GO" id="GO:0005886">
    <property type="term" value="C:plasma membrane"/>
    <property type="evidence" value="ECO:0007669"/>
    <property type="project" value="UniProtKB-SubCell"/>
</dbReference>
<dbReference type="GO" id="GO:0015421">
    <property type="term" value="F:ABC-type oligopeptide transporter activity"/>
    <property type="evidence" value="ECO:0007669"/>
    <property type="project" value="TreeGrafter"/>
</dbReference>
<evidence type="ECO:0000259" key="6">
    <source>
        <dbReference type="PROSITE" id="PS50893"/>
    </source>
</evidence>
<dbReference type="RefSeq" id="WP_193079332.1">
    <property type="nucleotide sequence ID" value="NZ_CP045201.1"/>
</dbReference>
<dbReference type="Pfam" id="PF00664">
    <property type="entry name" value="ABC_membrane"/>
    <property type="match status" value="1"/>
</dbReference>
<dbReference type="InterPro" id="IPR027417">
    <property type="entry name" value="P-loop_NTPase"/>
</dbReference>
<accession>A0A7L9WNL9</accession>
<dbReference type="PANTHER" id="PTHR43394">
    <property type="entry name" value="ATP-DEPENDENT PERMEASE MDL1, MITOCHONDRIAL"/>
    <property type="match status" value="1"/>
</dbReference>
<dbReference type="Gene3D" id="3.40.50.300">
    <property type="entry name" value="P-loop containing nucleotide triphosphate hydrolases"/>
    <property type="match status" value="2"/>
</dbReference>
<keyword evidence="4 5" id="KW-0472">Membrane</keyword>
<evidence type="ECO:0000256" key="1">
    <source>
        <dbReference type="ARBA" id="ARBA00004651"/>
    </source>
</evidence>
<protein>
    <submittedName>
        <fullName evidence="8">ATP-binding cassette domain-containing protein</fullName>
    </submittedName>
</protein>
<evidence type="ECO:0000256" key="4">
    <source>
        <dbReference type="ARBA" id="ARBA00023136"/>
    </source>
</evidence>
<keyword evidence="2 5" id="KW-0812">Transmembrane</keyword>
<proteinExistence type="predicted"/>
<dbReference type="InterPro" id="IPR003439">
    <property type="entry name" value="ABC_transporter-like_ATP-bd"/>
</dbReference>
<dbReference type="KEGG" id="pshq:F3W81_11645"/>
<feature type="transmembrane region" description="Helical" evidence="5">
    <location>
        <begin position="16"/>
        <end position="35"/>
    </location>
</feature>
<evidence type="ECO:0000313" key="9">
    <source>
        <dbReference type="Proteomes" id="UP000594118"/>
    </source>
</evidence>
<dbReference type="Proteomes" id="UP000594118">
    <property type="component" value="Chromosome"/>
</dbReference>
<dbReference type="EMBL" id="CP045201">
    <property type="protein sequence ID" value="QOL81414.1"/>
    <property type="molecule type" value="Genomic_DNA"/>
</dbReference>
<keyword evidence="9" id="KW-1185">Reference proteome</keyword>
<name>A0A7L9WNL9_9RHOB</name>
<dbReference type="Pfam" id="PF00005">
    <property type="entry name" value="ABC_tran"/>
    <property type="match status" value="1"/>
</dbReference>
<dbReference type="InterPro" id="IPR039421">
    <property type="entry name" value="Type_1_exporter"/>
</dbReference>
<dbReference type="PROSITE" id="PS50929">
    <property type="entry name" value="ABC_TM1F"/>
    <property type="match status" value="1"/>
</dbReference>
<dbReference type="SUPFAM" id="SSF52540">
    <property type="entry name" value="P-loop containing nucleoside triphosphate hydrolases"/>
    <property type="match status" value="1"/>
</dbReference>
<dbReference type="Gene3D" id="1.20.1560.10">
    <property type="entry name" value="ABC transporter type 1, transmembrane domain"/>
    <property type="match status" value="1"/>
</dbReference>
<reference evidence="8 9" key="1">
    <citation type="submission" date="2019-10" db="EMBL/GenBank/DDBJ databases">
        <title>Pseudopuniceibacterium sp. HQ09 islated from Antarctica.</title>
        <authorList>
            <person name="Liao L."/>
            <person name="Su S."/>
            <person name="Chen B."/>
            <person name="Yu Y."/>
        </authorList>
    </citation>
    <scope>NUCLEOTIDE SEQUENCE [LARGE SCALE GENOMIC DNA]</scope>
    <source>
        <strain evidence="8 9">HQ09</strain>
    </source>
</reference>
<dbReference type="InterPro" id="IPR036640">
    <property type="entry name" value="ABC1_TM_sf"/>
</dbReference>
<evidence type="ECO:0000256" key="3">
    <source>
        <dbReference type="ARBA" id="ARBA00022989"/>
    </source>
</evidence>
<comment type="subcellular location">
    <subcellularLocation>
        <location evidence="1">Cell membrane</location>
        <topology evidence="1">Multi-pass membrane protein</topology>
    </subcellularLocation>
</comment>
<evidence type="ECO:0000259" key="7">
    <source>
        <dbReference type="PROSITE" id="PS50929"/>
    </source>
</evidence>
<organism evidence="8 9">
    <name type="scientific">Pseudooceanicola spongiae</name>
    <dbReference type="NCBI Taxonomy" id="2613965"/>
    <lineage>
        <taxon>Bacteria</taxon>
        <taxon>Pseudomonadati</taxon>
        <taxon>Pseudomonadota</taxon>
        <taxon>Alphaproteobacteria</taxon>
        <taxon>Rhodobacterales</taxon>
        <taxon>Paracoccaceae</taxon>
        <taxon>Pseudooceanicola</taxon>
    </lineage>
</organism>
<dbReference type="PROSITE" id="PS50893">
    <property type="entry name" value="ABC_TRANSPORTER_2"/>
    <property type="match status" value="1"/>
</dbReference>
<feature type="domain" description="ABC transporter" evidence="6">
    <location>
        <begin position="370"/>
        <end position="628"/>
    </location>
</feature>
<dbReference type="InterPro" id="IPR011527">
    <property type="entry name" value="ABC1_TM_dom"/>
</dbReference>